<feature type="transmembrane region" description="Helical" evidence="2">
    <location>
        <begin position="289"/>
        <end position="316"/>
    </location>
</feature>
<dbReference type="Ensembl" id="ENSSAUT00010046648.1">
    <property type="protein sequence ID" value="ENSSAUP00010044344.1"/>
    <property type="gene ID" value="ENSSAUG00010018559.1"/>
</dbReference>
<accession>A0A671WZQ2</accession>
<evidence type="ECO:0000313" key="5">
    <source>
        <dbReference type="Proteomes" id="UP000472265"/>
    </source>
</evidence>
<organism evidence="4 5">
    <name type="scientific">Sparus aurata</name>
    <name type="common">Gilthead sea bream</name>
    <dbReference type="NCBI Taxonomy" id="8175"/>
    <lineage>
        <taxon>Eukaryota</taxon>
        <taxon>Metazoa</taxon>
        <taxon>Chordata</taxon>
        <taxon>Craniata</taxon>
        <taxon>Vertebrata</taxon>
        <taxon>Euteleostomi</taxon>
        <taxon>Actinopterygii</taxon>
        <taxon>Neopterygii</taxon>
        <taxon>Teleostei</taxon>
        <taxon>Neoteleostei</taxon>
        <taxon>Acanthomorphata</taxon>
        <taxon>Eupercaria</taxon>
        <taxon>Spariformes</taxon>
        <taxon>Sparidae</taxon>
        <taxon>Sparus</taxon>
    </lineage>
</organism>
<reference evidence="4" key="1">
    <citation type="submission" date="2021-04" db="EMBL/GenBank/DDBJ databases">
        <authorList>
            <consortium name="Wellcome Sanger Institute Data Sharing"/>
        </authorList>
    </citation>
    <scope>NUCLEOTIDE SEQUENCE [LARGE SCALE GENOMIC DNA]</scope>
</reference>
<reference evidence="4" key="3">
    <citation type="submission" date="2025-09" db="UniProtKB">
        <authorList>
            <consortium name="Ensembl"/>
        </authorList>
    </citation>
    <scope>IDENTIFICATION</scope>
</reference>
<evidence type="ECO:0000313" key="4">
    <source>
        <dbReference type="Ensembl" id="ENSSAUP00010044344.1"/>
    </source>
</evidence>
<keyword evidence="2" id="KW-0812">Transmembrane</keyword>
<feature type="compositionally biased region" description="Basic and acidic residues" evidence="1">
    <location>
        <begin position="1"/>
        <end position="32"/>
    </location>
</feature>
<dbReference type="InterPro" id="IPR000620">
    <property type="entry name" value="EamA_dom"/>
</dbReference>
<feature type="transmembrane region" description="Helical" evidence="2">
    <location>
        <begin position="169"/>
        <end position="188"/>
    </location>
</feature>
<feature type="transmembrane region" description="Helical" evidence="2">
    <location>
        <begin position="328"/>
        <end position="347"/>
    </location>
</feature>
<dbReference type="InterPro" id="IPR026505">
    <property type="entry name" value="Solute_c_fam_35_mem_F3/F4"/>
</dbReference>
<feature type="region of interest" description="Disordered" evidence="1">
    <location>
        <begin position="95"/>
        <end position="116"/>
    </location>
</feature>
<feature type="domain" description="EamA" evidence="3">
    <location>
        <begin position="137"/>
        <end position="274"/>
    </location>
</feature>
<feature type="transmembrane region" description="Helical" evidence="2">
    <location>
        <begin position="385"/>
        <end position="402"/>
    </location>
</feature>
<feature type="compositionally biased region" description="Polar residues" evidence="1">
    <location>
        <begin position="99"/>
        <end position="108"/>
    </location>
</feature>
<feature type="transmembrane region" description="Helical" evidence="2">
    <location>
        <begin position="250"/>
        <end position="269"/>
    </location>
</feature>
<dbReference type="PANTHER" id="PTHR19346:SF3">
    <property type="entry name" value="SOLUTE CARRIER FAMILY 35 MEMBER F3"/>
    <property type="match status" value="1"/>
</dbReference>
<feature type="region of interest" description="Disordered" evidence="1">
    <location>
        <begin position="1"/>
        <end position="33"/>
    </location>
</feature>
<evidence type="ECO:0000259" key="3">
    <source>
        <dbReference type="Pfam" id="PF00892"/>
    </source>
</evidence>
<feature type="transmembrane region" description="Helical" evidence="2">
    <location>
        <begin position="353"/>
        <end position="373"/>
    </location>
</feature>
<evidence type="ECO:0000256" key="2">
    <source>
        <dbReference type="SAM" id="Phobius"/>
    </source>
</evidence>
<keyword evidence="2" id="KW-0472">Membrane</keyword>
<dbReference type="Pfam" id="PF00892">
    <property type="entry name" value="EamA"/>
    <property type="match status" value="1"/>
</dbReference>
<dbReference type="GO" id="GO:0016020">
    <property type="term" value="C:membrane"/>
    <property type="evidence" value="ECO:0007669"/>
    <property type="project" value="InterPro"/>
</dbReference>
<dbReference type="PANTHER" id="PTHR19346">
    <property type="entry name" value="SUGAR PHOSPHATE TRANSPORTER DOMAIN-CONTAINING PROTEIN"/>
    <property type="match status" value="1"/>
</dbReference>
<reference evidence="4" key="2">
    <citation type="submission" date="2025-08" db="UniProtKB">
        <authorList>
            <consortium name="Ensembl"/>
        </authorList>
    </citation>
    <scope>IDENTIFICATION</scope>
</reference>
<dbReference type="Proteomes" id="UP000472265">
    <property type="component" value="Chromosome 15"/>
</dbReference>
<evidence type="ECO:0000256" key="1">
    <source>
        <dbReference type="SAM" id="MobiDB-lite"/>
    </source>
</evidence>
<dbReference type="GeneTree" id="ENSGT00390000008727"/>
<feature type="transmembrane region" description="Helical" evidence="2">
    <location>
        <begin position="136"/>
        <end position="157"/>
    </location>
</feature>
<dbReference type="AlphaFoldDB" id="A0A671WZQ2"/>
<gene>
    <name evidence="4" type="primary">SLC35F3</name>
    <name evidence="4" type="synonym">slc35f3b</name>
</gene>
<name>A0A671WZQ2_SPAAU</name>
<protein>
    <submittedName>
        <fullName evidence="4">Solute carrier family 35 member F3</fullName>
    </submittedName>
</protein>
<proteinExistence type="predicted"/>
<keyword evidence="2" id="KW-1133">Transmembrane helix</keyword>
<keyword evidence="5" id="KW-1185">Reference proteome</keyword>
<sequence>MQRGDHRPGTYGQDRHTSGMRKSPDVSPRRLSDISPQLRQLKYLVVDEAIKEDLKSSRSVEDINSASIEERILRITGYYGYQPWSASYKREERARENVVGTTDPQSTGGAAGAEPSSSRRRLHCCIRVTTVQVRKALWGVAMVMCVCSSWAGSTQLAKLTFKQFDAPFTLTWFATTWNCLFFPLYYIGHLCKSPERQTPRQRFRECCRFFGDDGLTPKVFFTKVAPFGLLWILTNYLYLQALRKINTTDVSALFCCNKAFVFLLSWIVLRDRFMGVRVLFKMVLGSAKFGEAALFLSIVGSANFVFISFVPVILYFTRVEYIGSPADIPWAYLCGVAGLLFAFNVLVNFGIAITYPTLISLGIVLSVPVNAMVDLYTCEIHFNTVRLIAVFIICLGFLMLLLPEDWDQCIIQLSTRLRKRDEPAESSAEAGATTGLNWRGRTRTSMSTFAH</sequence>